<reference evidence="1" key="1">
    <citation type="journal article" date="2023" name="Plant J.">
        <title>Genome sequences and population genomics provide insights into the demographic history, inbreeding, and mutation load of two 'living fossil' tree species of Dipteronia.</title>
        <authorList>
            <person name="Feng Y."/>
            <person name="Comes H.P."/>
            <person name="Chen J."/>
            <person name="Zhu S."/>
            <person name="Lu R."/>
            <person name="Zhang X."/>
            <person name="Li P."/>
            <person name="Qiu J."/>
            <person name="Olsen K.M."/>
            <person name="Qiu Y."/>
        </authorList>
    </citation>
    <scope>NUCLEOTIDE SEQUENCE</scope>
    <source>
        <strain evidence="1">KIB01</strain>
    </source>
</reference>
<dbReference type="PANTHER" id="PTHR33116">
    <property type="entry name" value="REVERSE TRANSCRIPTASE ZINC-BINDING DOMAIN-CONTAINING PROTEIN-RELATED-RELATED"/>
    <property type="match status" value="1"/>
</dbReference>
<protein>
    <recommendedName>
        <fullName evidence="3">Reverse transcriptase domain-containing protein</fullName>
    </recommendedName>
</protein>
<keyword evidence="2" id="KW-1185">Reference proteome</keyword>
<dbReference type="PANTHER" id="PTHR33116:SF86">
    <property type="entry name" value="REVERSE TRANSCRIPTASE DOMAIN-CONTAINING PROTEIN"/>
    <property type="match status" value="1"/>
</dbReference>
<comment type="caution">
    <text evidence="1">The sequence shown here is derived from an EMBL/GenBank/DDBJ whole genome shotgun (WGS) entry which is preliminary data.</text>
</comment>
<sequence>MPVNKVSIRNWVEEIVGSILSSLPFSFVSFSPQSWKTINMLQSQLDELLSKEGSSPNQQDLEELLVGVKPKLDSQVSRLLDRKFTAEEVRIATFDIGPTKAHGKDGLPTLFYQKFWDSVGYSMVLFCLKVLNEGVAVDEMNSIVIALIPKSLNLKSLADYRPISLCNVLYKIIAKAITNRVEQDKGTISGFKCSRGEISISHLFFTNDSLLFTKAHGENCATIQKILEKYSKASGQVVKFDKSVICVSPSISVCEGERLVALIGVNIVDCHEKYLGLPCFMGRSKRKIYTDIIDRVWRKIKGWGEKLLSVGGKEILIKAVIQAIPMYSMSFRNLEISNCALFASQCWRILKNPDSLAARILKGCYYKDCGLLDAPNNPRLLQQHFLPEYVEAILKIPTGPSGSADTMLWHYEGNERYNVKSGYWLGCKMVEESDSTLHALWNCKKLKAKG</sequence>
<accession>A0AAD9TN08</accession>
<dbReference type="EMBL" id="JANJYI010000008">
    <property type="protein sequence ID" value="KAK2638818.1"/>
    <property type="molecule type" value="Genomic_DNA"/>
</dbReference>
<organism evidence="1 2">
    <name type="scientific">Dipteronia dyeriana</name>
    <dbReference type="NCBI Taxonomy" id="168575"/>
    <lineage>
        <taxon>Eukaryota</taxon>
        <taxon>Viridiplantae</taxon>
        <taxon>Streptophyta</taxon>
        <taxon>Embryophyta</taxon>
        <taxon>Tracheophyta</taxon>
        <taxon>Spermatophyta</taxon>
        <taxon>Magnoliopsida</taxon>
        <taxon>eudicotyledons</taxon>
        <taxon>Gunneridae</taxon>
        <taxon>Pentapetalae</taxon>
        <taxon>rosids</taxon>
        <taxon>malvids</taxon>
        <taxon>Sapindales</taxon>
        <taxon>Sapindaceae</taxon>
        <taxon>Hippocastanoideae</taxon>
        <taxon>Acereae</taxon>
        <taxon>Dipteronia</taxon>
    </lineage>
</organism>
<dbReference type="Proteomes" id="UP001280121">
    <property type="component" value="Unassembled WGS sequence"/>
</dbReference>
<evidence type="ECO:0008006" key="3">
    <source>
        <dbReference type="Google" id="ProtNLM"/>
    </source>
</evidence>
<dbReference type="AlphaFoldDB" id="A0AAD9TN08"/>
<evidence type="ECO:0000313" key="2">
    <source>
        <dbReference type="Proteomes" id="UP001280121"/>
    </source>
</evidence>
<proteinExistence type="predicted"/>
<evidence type="ECO:0000313" key="1">
    <source>
        <dbReference type="EMBL" id="KAK2638818.1"/>
    </source>
</evidence>
<gene>
    <name evidence="1" type="ORF">Ddye_026613</name>
</gene>
<name>A0AAD9TN08_9ROSI</name>